<sequence>MPGLFVPEPFTEDIMEKARKMRSTIALPSCFDSPYFLARFLRAHGGDEEVVKTKVEEYFSHREVLGYTGCSDMEMFTEFPIGKATFERFTISLMSRSILSGDVHVFLQKMDGTDLKEMCKILIIRPPAIMSLMFKITKFIMDARTLNRLHFLDDVSDLHKYLEPQVSYLSCKVSYFLTVFHLTVICIGDP</sequence>
<comment type="caution">
    <text evidence="2">The sequence shown here is derived from an EMBL/GenBank/DDBJ whole genome shotgun (WGS) entry which is preliminary data.</text>
</comment>
<accession>A0AAN8J1G1</accession>
<dbReference type="Pfam" id="PF00650">
    <property type="entry name" value="CRAL_TRIO"/>
    <property type="match status" value="1"/>
</dbReference>
<gene>
    <name evidence="2" type="ORF">GCK32_016124</name>
</gene>
<organism evidence="2 3">
    <name type="scientific">Trichostrongylus colubriformis</name>
    <name type="common">Black scour worm</name>
    <dbReference type="NCBI Taxonomy" id="6319"/>
    <lineage>
        <taxon>Eukaryota</taxon>
        <taxon>Metazoa</taxon>
        <taxon>Ecdysozoa</taxon>
        <taxon>Nematoda</taxon>
        <taxon>Chromadorea</taxon>
        <taxon>Rhabditida</taxon>
        <taxon>Rhabditina</taxon>
        <taxon>Rhabditomorpha</taxon>
        <taxon>Strongyloidea</taxon>
        <taxon>Trichostrongylidae</taxon>
        <taxon>Trichostrongylus</taxon>
    </lineage>
</organism>
<dbReference type="Proteomes" id="UP001331761">
    <property type="component" value="Unassembled WGS sequence"/>
</dbReference>
<dbReference type="AlphaFoldDB" id="A0AAN8J1G1"/>
<dbReference type="SUPFAM" id="SSF52087">
    <property type="entry name" value="CRAL/TRIO domain"/>
    <property type="match status" value="1"/>
</dbReference>
<dbReference type="InterPro" id="IPR036865">
    <property type="entry name" value="CRAL-TRIO_dom_sf"/>
</dbReference>
<evidence type="ECO:0000259" key="1">
    <source>
        <dbReference type="Pfam" id="PF00650"/>
    </source>
</evidence>
<protein>
    <recommendedName>
        <fullName evidence="1">CRAL-TRIO domain-containing protein</fullName>
    </recommendedName>
</protein>
<dbReference type="Gene3D" id="3.40.525.10">
    <property type="entry name" value="CRAL-TRIO lipid binding domain"/>
    <property type="match status" value="1"/>
</dbReference>
<keyword evidence="3" id="KW-1185">Reference proteome</keyword>
<proteinExistence type="predicted"/>
<reference evidence="2 3" key="1">
    <citation type="submission" date="2019-10" db="EMBL/GenBank/DDBJ databases">
        <title>Assembly and Annotation for the nematode Trichostrongylus colubriformis.</title>
        <authorList>
            <person name="Martin J."/>
        </authorList>
    </citation>
    <scope>NUCLEOTIDE SEQUENCE [LARGE SCALE GENOMIC DNA]</scope>
    <source>
        <strain evidence="2">G859</strain>
        <tissue evidence="2">Whole worm</tissue>
    </source>
</reference>
<dbReference type="InterPro" id="IPR001251">
    <property type="entry name" value="CRAL-TRIO_dom"/>
</dbReference>
<dbReference type="EMBL" id="WIXE01013837">
    <property type="protein sequence ID" value="KAK5974764.1"/>
    <property type="molecule type" value="Genomic_DNA"/>
</dbReference>
<evidence type="ECO:0000313" key="2">
    <source>
        <dbReference type="EMBL" id="KAK5974764.1"/>
    </source>
</evidence>
<feature type="domain" description="CRAL-TRIO" evidence="1">
    <location>
        <begin position="118"/>
        <end position="165"/>
    </location>
</feature>
<name>A0AAN8J1G1_TRICO</name>
<evidence type="ECO:0000313" key="3">
    <source>
        <dbReference type="Proteomes" id="UP001331761"/>
    </source>
</evidence>